<sequence>MPEEEKVVTIKFYYEQPPQMTIKYTDKKDLFEQFQKNLKRLDFPTDEVYWYDWENVHTRMRTPEDVYIAVKDNPYAKMFARDPRNRATFSSLSSDEDEEELEKGRRMVKQSKDDNPRSEHRHGSRHHADYSYYCMPWNYAAWMDNRYGYMPFPCDARAYDMDSHGRRDAKPHCHCKGRHGEVDEL</sequence>
<dbReference type="Pfam" id="PF17618">
    <property type="entry name" value="SL4P"/>
    <property type="match status" value="1"/>
</dbReference>
<evidence type="ECO:0000313" key="3">
    <source>
        <dbReference type="Proteomes" id="UP000024635"/>
    </source>
</evidence>
<evidence type="ECO:0000256" key="1">
    <source>
        <dbReference type="SAM" id="MobiDB-lite"/>
    </source>
</evidence>
<feature type="region of interest" description="Disordered" evidence="1">
    <location>
        <begin position="88"/>
        <end position="124"/>
    </location>
</feature>
<dbReference type="InterPro" id="IPR035127">
    <property type="entry name" value="SL4P"/>
</dbReference>
<dbReference type="EMBL" id="JARK01001448">
    <property type="protein sequence ID" value="EYC00831.1"/>
    <property type="molecule type" value="Genomic_DNA"/>
</dbReference>
<evidence type="ECO:0000313" key="2">
    <source>
        <dbReference type="EMBL" id="EYC00831.1"/>
    </source>
</evidence>
<reference evidence="3" key="1">
    <citation type="journal article" date="2015" name="Nat. Genet.">
        <title>The genome and transcriptome of the zoonotic hookworm Ancylostoma ceylanicum identify infection-specific gene families.</title>
        <authorList>
            <person name="Schwarz E.M."/>
            <person name="Hu Y."/>
            <person name="Antoshechkin I."/>
            <person name="Miller M.M."/>
            <person name="Sternberg P.W."/>
            <person name="Aroian R.V."/>
        </authorList>
    </citation>
    <scope>NUCLEOTIDE SEQUENCE</scope>
    <source>
        <strain evidence="3">HY135</strain>
    </source>
</reference>
<dbReference type="AlphaFoldDB" id="A0A016TDP6"/>
<dbReference type="Proteomes" id="UP000024635">
    <property type="component" value="Unassembled WGS sequence"/>
</dbReference>
<feature type="compositionally biased region" description="Basic and acidic residues" evidence="1">
    <location>
        <begin position="102"/>
        <end position="118"/>
    </location>
</feature>
<accession>A0A016TDP6</accession>
<organism evidence="2 3">
    <name type="scientific">Ancylostoma ceylanicum</name>
    <dbReference type="NCBI Taxonomy" id="53326"/>
    <lineage>
        <taxon>Eukaryota</taxon>
        <taxon>Metazoa</taxon>
        <taxon>Ecdysozoa</taxon>
        <taxon>Nematoda</taxon>
        <taxon>Chromadorea</taxon>
        <taxon>Rhabditida</taxon>
        <taxon>Rhabditina</taxon>
        <taxon>Rhabditomorpha</taxon>
        <taxon>Strongyloidea</taxon>
        <taxon>Ancylostomatidae</taxon>
        <taxon>Ancylostomatinae</taxon>
        <taxon>Ancylostoma</taxon>
    </lineage>
</organism>
<protein>
    <submittedName>
        <fullName evidence="2">Uncharacterized protein</fullName>
    </submittedName>
</protein>
<comment type="caution">
    <text evidence="2">The sequence shown here is derived from an EMBL/GenBank/DDBJ whole genome shotgun (WGS) entry which is preliminary data.</text>
</comment>
<name>A0A016TDP6_9BILA</name>
<proteinExistence type="predicted"/>
<dbReference type="OrthoDB" id="5868217at2759"/>
<keyword evidence="3" id="KW-1185">Reference proteome</keyword>
<gene>
    <name evidence="2" type="primary">Acey_s0112.g286</name>
    <name evidence="2" type="ORF">Y032_0112g286</name>
</gene>